<protein>
    <submittedName>
        <fullName evidence="1">Uncharacterized protein</fullName>
    </submittedName>
</protein>
<sequence length="100" mass="11680">MDEMLKLRGAQQKQRDQKHFRKYHSTFITRVAKMRKNMFCQSGQLQPSLKAEYMLAMCLRVSLHQEHDSPGRRMGCKQRDKGGISMDAMTISNNMKVKSE</sequence>
<dbReference type="Proteomes" id="UP000054477">
    <property type="component" value="Unassembled WGS sequence"/>
</dbReference>
<dbReference type="EMBL" id="KN838742">
    <property type="protein sequence ID" value="KIJ95814.1"/>
    <property type="molecule type" value="Genomic_DNA"/>
</dbReference>
<accession>A0A0C9WK47</accession>
<evidence type="ECO:0000313" key="2">
    <source>
        <dbReference type="Proteomes" id="UP000054477"/>
    </source>
</evidence>
<reference evidence="2" key="2">
    <citation type="submission" date="2015-01" db="EMBL/GenBank/DDBJ databases">
        <title>Evolutionary Origins and Diversification of the Mycorrhizal Mutualists.</title>
        <authorList>
            <consortium name="DOE Joint Genome Institute"/>
            <consortium name="Mycorrhizal Genomics Consortium"/>
            <person name="Kohler A."/>
            <person name="Kuo A."/>
            <person name="Nagy L.G."/>
            <person name="Floudas D."/>
            <person name="Copeland A."/>
            <person name="Barry K.W."/>
            <person name="Cichocki N."/>
            <person name="Veneault-Fourrey C."/>
            <person name="LaButti K."/>
            <person name="Lindquist E.A."/>
            <person name="Lipzen A."/>
            <person name="Lundell T."/>
            <person name="Morin E."/>
            <person name="Murat C."/>
            <person name="Riley R."/>
            <person name="Ohm R."/>
            <person name="Sun H."/>
            <person name="Tunlid A."/>
            <person name="Henrissat B."/>
            <person name="Grigoriev I.V."/>
            <person name="Hibbett D.S."/>
            <person name="Martin F."/>
        </authorList>
    </citation>
    <scope>NUCLEOTIDE SEQUENCE [LARGE SCALE GENOMIC DNA]</scope>
    <source>
        <strain evidence="2">LaAM-08-1</strain>
    </source>
</reference>
<evidence type="ECO:0000313" key="1">
    <source>
        <dbReference type="EMBL" id="KIJ95814.1"/>
    </source>
</evidence>
<dbReference type="AlphaFoldDB" id="A0A0C9WK47"/>
<gene>
    <name evidence="1" type="ORF">K443DRAFT_124698</name>
</gene>
<name>A0A0C9WK47_9AGAR</name>
<organism evidence="1 2">
    <name type="scientific">Laccaria amethystina LaAM-08-1</name>
    <dbReference type="NCBI Taxonomy" id="1095629"/>
    <lineage>
        <taxon>Eukaryota</taxon>
        <taxon>Fungi</taxon>
        <taxon>Dikarya</taxon>
        <taxon>Basidiomycota</taxon>
        <taxon>Agaricomycotina</taxon>
        <taxon>Agaricomycetes</taxon>
        <taxon>Agaricomycetidae</taxon>
        <taxon>Agaricales</taxon>
        <taxon>Agaricineae</taxon>
        <taxon>Hydnangiaceae</taxon>
        <taxon>Laccaria</taxon>
    </lineage>
</organism>
<reference evidence="1 2" key="1">
    <citation type="submission" date="2014-04" db="EMBL/GenBank/DDBJ databases">
        <authorList>
            <consortium name="DOE Joint Genome Institute"/>
            <person name="Kuo A."/>
            <person name="Kohler A."/>
            <person name="Nagy L.G."/>
            <person name="Floudas D."/>
            <person name="Copeland A."/>
            <person name="Barry K.W."/>
            <person name="Cichocki N."/>
            <person name="Veneault-Fourrey C."/>
            <person name="LaButti K."/>
            <person name="Lindquist E.A."/>
            <person name="Lipzen A."/>
            <person name="Lundell T."/>
            <person name="Morin E."/>
            <person name="Murat C."/>
            <person name="Sun H."/>
            <person name="Tunlid A."/>
            <person name="Henrissat B."/>
            <person name="Grigoriev I.V."/>
            <person name="Hibbett D.S."/>
            <person name="Martin F."/>
            <person name="Nordberg H.P."/>
            <person name="Cantor M.N."/>
            <person name="Hua S.X."/>
        </authorList>
    </citation>
    <scope>NUCLEOTIDE SEQUENCE [LARGE SCALE GENOMIC DNA]</scope>
    <source>
        <strain evidence="1 2">LaAM-08-1</strain>
    </source>
</reference>
<keyword evidence="2" id="KW-1185">Reference proteome</keyword>
<dbReference type="HOGENOM" id="CLU_2306579_0_0_1"/>
<proteinExistence type="predicted"/>